<dbReference type="InterPro" id="IPR008310">
    <property type="entry name" value="UPF0735_ACT_dom-cont"/>
</dbReference>
<feature type="domain" description="ACT" evidence="1">
    <location>
        <begin position="71"/>
        <end position="144"/>
    </location>
</feature>
<evidence type="ECO:0000313" key="2">
    <source>
        <dbReference type="EMBL" id="MBC5786998.1"/>
    </source>
</evidence>
<gene>
    <name evidence="2" type="ORF">H8Z77_03030</name>
</gene>
<dbReference type="InterPro" id="IPR045865">
    <property type="entry name" value="ACT-like_dom_sf"/>
</dbReference>
<dbReference type="Proteomes" id="UP000649151">
    <property type="component" value="Unassembled WGS sequence"/>
</dbReference>
<reference evidence="2 3" key="1">
    <citation type="submission" date="2020-08" db="EMBL/GenBank/DDBJ databases">
        <title>Genome public.</title>
        <authorList>
            <person name="Liu C."/>
            <person name="Sun Q."/>
        </authorList>
    </citation>
    <scope>NUCLEOTIDE SEQUENCE [LARGE SCALE GENOMIC DNA]</scope>
    <source>
        <strain evidence="2 3">NSJ-27</strain>
    </source>
</reference>
<keyword evidence="3" id="KW-1185">Reference proteome</keyword>
<dbReference type="RefSeq" id="WP_069988689.1">
    <property type="nucleotide sequence ID" value="NZ_JACOQK010000001.1"/>
</dbReference>
<dbReference type="NCBIfam" id="NF003361">
    <property type="entry name" value="PRK04435.1"/>
    <property type="match status" value="1"/>
</dbReference>
<dbReference type="InterPro" id="IPR002912">
    <property type="entry name" value="ACT_dom"/>
</dbReference>
<accession>A0ABR7IPE7</accession>
<name>A0ABR7IPE7_9CLOT</name>
<proteinExistence type="predicted"/>
<comment type="caution">
    <text evidence="2">The sequence shown here is derived from an EMBL/GenBank/DDBJ whole genome shotgun (WGS) entry which is preliminary data.</text>
</comment>
<sequence>MDADTQFYLVDPKVLPEVFHKVMEAKYLLKGGQAKTSSEACKLAGISRSVFYKYKDHVFMYQDNTGKQIFTLGLTLNDQPGVLSSVLTKLYENHANLLTVNQNIPNETVANVTVSVILNDDNVKINDLLCAISSLQGVIDVKKI</sequence>
<protein>
    <submittedName>
        <fullName evidence="2">ACT domain-containing protein</fullName>
    </submittedName>
</protein>
<evidence type="ECO:0000259" key="1">
    <source>
        <dbReference type="PROSITE" id="PS51671"/>
    </source>
</evidence>
<dbReference type="PROSITE" id="PS51671">
    <property type="entry name" value="ACT"/>
    <property type="match status" value="1"/>
</dbReference>
<dbReference type="PIRSF" id="PIRSF025624">
    <property type="entry name" value="ACT_PheB"/>
    <property type="match status" value="1"/>
</dbReference>
<evidence type="ECO:0000313" key="3">
    <source>
        <dbReference type="Proteomes" id="UP000649151"/>
    </source>
</evidence>
<organism evidence="2 3">
    <name type="scientific">Clostridium facile</name>
    <dbReference type="NCBI Taxonomy" id="2763035"/>
    <lineage>
        <taxon>Bacteria</taxon>
        <taxon>Bacillati</taxon>
        <taxon>Bacillota</taxon>
        <taxon>Clostridia</taxon>
        <taxon>Eubacteriales</taxon>
        <taxon>Clostridiaceae</taxon>
        <taxon>Clostridium</taxon>
    </lineage>
</organism>
<dbReference type="EMBL" id="JACOQK010000001">
    <property type="protein sequence ID" value="MBC5786998.1"/>
    <property type="molecule type" value="Genomic_DNA"/>
</dbReference>
<dbReference type="SUPFAM" id="SSF55021">
    <property type="entry name" value="ACT-like"/>
    <property type="match status" value="1"/>
</dbReference>
<dbReference type="Gene3D" id="3.30.70.260">
    <property type="match status" value="1"/>
</dbReference>